<gene>
    <name evidence="1" type="ORF">HMPREF9456_02804</name>
</gene>
<protein>
    <recommendedName>
        <fullName evidence="3">NADH-quinone oxidoreductase subunit F</fullName>
    </recommendedName>
</protein>
<dbReference type="HOGENOM" id="CLU_2953052_0_0_10"/>
<organism evidence="1 2">
    <name type="scientific">Dysgonomonas mossii DSM 22836</name>
    <dbReference type="NCBI Taxonomy" id="742767"/>
    <lineage>
        <taxon>Bacteria</taxon>
        <taxon>Pseudomonadati</taxon>
        <taxon>Bacteroidota</taxon>
        <taxon>Bacteroidia</taxon>
        <taxon>Bacteroidales</taxon>
        <taxon>Dysgonomonadaceae</taxon>
        <taxon>Dysgonomonas</taxon>
    </lineage>
</organism>
<dbReference type="EMBL" id="ADLW01000015">
    <property type="protein sequence ID" value="EGK05305.1"/>
    <property type="molecule type" value="Genomic_DNA"/>
</dbReference>
<evidence type="ECO:0000313" key="2">
    <source>
        <dbReference type="Proteomes" id="UP000006420"/>
    </source>
</evidence>
<accession>F8X3J5</accession>
<name>F8X3J5_9BACT</name>
<dbReference type="Proteomes" id="UP000006420">
    <property type="component" value="Unassembled WGS sequence"/>
</dbReference>
<sequence>MKIKDITGQLIEITHLNKAIKQCKLCRNSPFLMDSGHTVGENHTFMLSQLDELKRKSKT</sequence>
<comment type="caution">
    <text evidence="1">The sequence shown here is derived from an EMBL/GenBank/DDBJ whole genome shotgun (WGS) entry which is preliminary data.</text>
</comment>
<keyword evidence="2" id="KW-1185">Reference proteome</keyword>
<proteinExistence type="predicted"/>
<dbReference type="STRING" id="742767.HMPREF9456_02804"/>
<dbReference type="eggNOG" id="ENOG5033P29">
    <property type="taxonomic scope" value="Bacteria"/>
</dbReference>
<reference evidence="1 2" key="1">
    <citation type="submission" date="2011-04" db="EMBL/GenBank/DDBJ databases">
        <title>The Genome Sequence of Dysgonomonas mossii DSM 22836.</title>
        <authorList>
            <consortium name="The Broad Institute Genome Sequencing Platform"/>
            <person name="Earl A."/>
            <person name="Ward D."/>
            <person name="Feldgarden M."/>
            <person name="Gevers D."/>
            <person name="Pudlo N."/>
            <person name="Martens E."/>
            <person name="Allen-Vercoe E."/>
            <person name="Young S.K."/>
            <person name="Zeng Q."/>
            <person name="Gargeya S."/>
            <person name="Fitzgerald M."/>
            <person name="Haas B."/>
            <person name="Abouelleil A."/>
            <person name="Alvarado L."/>
            <person name="Arachchi H.M."/>
            <person name="Berlin A."/>
            <person name="Brown A."/>
            <person name="Chapman S.B."/>
            <person name="Chen Z."/>
            <person name="Dunbar C."/>
            <person name="Freedman E."/>
            <person name="Gearin G."/>
            <person name="Gellesch M."/>
            <person name="Goldberg J."/>
            <person name="Griggs A."/>
            <person name="Gujja S."/>
            <person name="Heiman D."/>
            <person name="Howarth C."/>
            <person name="Larson L."/>
            <person name="Lui A."/>
            <person name="MacDonald P.J.P."/>
            <person name="Mehta T."/>
            <person name="Montmayeur A."/>
            <person name="Murphy C."/>
            <person name="Neiman D."/>
            <person name="Pearson M."/>
            <person name="Priest M."/>
            <person name="Roberts A."/>
            <person name="Saif S."/>
            <person name="Shea T."/>
            <person name="Shenoy N."/>
            <person name="Sisk P."/>
            <person name="Stolte C."/>
            <person name="Sykes S."/>
            <person name="Yandava C."/>
            <person name="Wortman J."/>
            <person name="Nusbaum C."/>
            <person name="Birren B."/>
        </authorList>
    </citation>
    <scope>NUCLEOTIDE SEQUENCE [LARGE SCALE GENOMIC DNA]</scope>
    <source>
        <strain evidence="1 2">DSM 22836</strain>
    </source>
</reference>
<evidence type="ECO:0000313" key="1">
    <source>
        <dbReference type="EMBL" id="EGK05305.1"/>
    </source>
</evidence>
<dbReference type="AlphaFoldDB" id="F8X3J5"/>
<dbReference type="OrthoDB" id="997842at2"/>
<evidence type="ECO:0008006" key="3">
    <source>
        <dbReference type="Google" id="ProtNLM"/>
    </source>
</evidence>